<dbReference type="Proteomes" id="UP000811609">
    <property type="component" value="Chromosome 8"/>
</dbReference>
<evidence type="ECO:0000259" key="3">
    <source>
        <dbReference type="Pfam" id="PF14291"/>
    </source>
</evidence>
<dbReference type="PANTHER" id="PTHR45749">
    <property type="match status" value="1"/>
</dbReference>
<organism evidence="4 5">
    <name type="scientific">Carya illinoinensis</name>
    <name type="common">Pecan</name>
    <dbReference type="NCBI Taxonomy" id="32201"/>
    <lineage>
        <taxon>Eukaryota</taxon>
        <taxon>Viridiplantae</taxon>
        <taxon>Streptophyta</taxon>
        <taxon>Embryophyta</taxon>
        <taxon>Tracheophyta</taxon>
        <taxon>Spermatophyta</taxon>
        <taxon>Magnoliopsida</taxon>
        <taxon>eudicotyledons</taxon>
        <taxon>Gunneridae</taxon>
        <taxon>Pentapetalae</taxon>
        <taxon>rosids</taxon>
        <taxon>fabids</taxon>
        <taxon>Fagales</taxon>
        <taxon>Juglandaceae</taxon>
        <taxon>Carya</taxon>
    </lineage>
</organism>
<evidence type="ECO:0000256" key="1">
    <source>
        <dbReference type="SAM" id="MobiDB-lite"/>
    </source>
</evidence>
<name>A0A8T1PV18_CARIL</name>
<dbReference type="GO" id="GO:0046983">
    <property type="term" value="F:protein dimerization activity"/>
    <property type="evidence" value="ECO:0007669"/>
    <property type="project" value="InterPro"/>
</dbReference>
<evidence type="ECO:0000313" key="4">
    <source>
        <dbReference type="EMBL" id="KAG6645251.1"/>
    </source>
</evidence>
<feature type="domain" description="HAT C-terminal dimerisation" evidence="2">
    <location>
        <begin position="416"/>
        <end position="474"/>
    </location>
</feature>
<evidence type="ECO:0000313" key="5">
    <source>
        <dbReference type="Proteomes" id="UP000811609"/>
    </source>
</evidence>
<proteinExistence type="predicted"/>
<evidence type="ECO:0008006" key="6">
    <source>
        <dbReference type="Google" id="ProtNLM"/>
    </source>
</evidence>
<evidence type="ECO:0000259" key="2">
    <source>
        <dbReference type="Pfam" id="PF05699"/>
    </source>
</evidence>
<dbReference type="InterPro" id="IPR008906">
    <property type="entry name" value="HATC_C_dom"/>
</dbReference>
<keyword evidence="5" id="KW-1185">Reference proteome</keyword>
<reference evidence="4" key="1">
    <citation type="submission" date="2020-12" db="EMBL/GenBank/DDBJ databases">
        <title>WGS assembly of Carya illinoinensis cv. Pawnee.</title>
        <authorList>
            <person name="Platts A."/>
            <person name="Shu S."/>
            <person name="Wright S."/>
            <person name="Barry K."/>
            <person name="Edger P."/>
            <person name="Pires J.C."/>
            <person name="Schmutz J."/>
        </authorList>
    </citation>
    <scope>NUCLEOTIDE SEQUENCE</scope>
    <source>
        <tissue evidence="4">Leaf</tissue>
    </source>
</reference>
<sequence length="498" mass="58076">MDNSESNMHLESSTTTECDTSTTDERPSKTSRIQPEKMDATSLERNPRLWLQIWKFPSNLQDKIRRAYLKVDLNSLHKNAVKCCENLMNQSRHIDKLVEKQVSQEMENNQLRLKTLIQSVRLLTFRACAFRGNFIELIKLLANYNDQVNGVVIKNVPQNAKYTSPKIQNEILYIFVNKVQNVIREEIGDVKFCILVDETRDESKREQMTIILKFVDKDDTMALTLKNEICVLLSRYDIQIENIRAQRYDGGSNMCHERNGLQALFLKDSLVASSREAKHAHQFFVHLTSIINIIISSSKRYDELQSAQAAEIENIVNAMSLVSTTKVLIQNLRDDGWESLLTNVKSFCEKHQINIPDMNDQHTNFELQELNKRFNDHTMELNILSAALNPKGAYKLFKIDNICKLDEKFYPHDFTKQEKFFLRIQLLIRLILTLPISTATTEQAFSVMKLIKTILRIRMEDEFLADHLLVYNEKEIAKNFTSEMIMDEFYSMKDRRRA</sequence>
<gene>
    <name evidence="4" type="ORF">CIPAW_08G109200</name>
</gene>
<feature type="compositionally biased region" description="Basic and acidic residues" evidence="1">
    <location>
        <begin position="23"/>
        <end position="39"/>
    </location>
</feature>
<dbReference type="AlphaFoldDB" id="A0A8T1PV18"/>
<dbReference type="PANTHER" id="PTHR45749:SF37">
    <property type="entry name" value="OS05G0311600 PROTEIN"/>
    <property type="match status" value="1"/>
</dbReference>
<accession>A0A8T1PV18</accession>
<feature type="domain" description="DUF4371" evidence="3">
    <location>
        <begin position="68"/>
        <end position="260"/>
    </location>
</feature>
<dbReference type="Pfam" id="PF14291">
    <property type="entry name" value="DUF4371"/>
    <property type="match status" value="1"/>
</dbReference>
<feature type="region of interest" description="Disordered" evidence="1">
    <location>
        <begin position="1"/>
        <end position="40"/>
    </location>
</feature>
<dbReference type="EMBL" id="CM031816">
    <property type="protein sequence ID" value="KAG6645251.1"/>
    <property type="molecule type" value="Genomic_DNA"/>
</dbReference>
<dbReference type="Pfam" id="PF05699">
    <property type="entry name" value="Dimer_Tnp_hAT"/>
    <property type="match status" value="1"/>
</dbReference>
<dbReference type="InterPro" id="IPR025398">
    <property type="entry name" value="DUF4371"/>
</dbReference>
<feature type="compositionally biased region" description="Polar residues" evidence="1">
    <location>
        <begin position="1"/>
        <end position="10"/>
    </location>
</feature>
<feature type="compositionally biased region" description="Low complexity" evidence="1">
    <location>
        <begin position="11"/>
        <end position="21"/>
    </location>
</feature>
<protein>
    <recommendedName>
        <fullName evidence="6">Zinc finger MYM-type protein 1-like</fullName>
    </recommendedName>
</protein>
<comment type="caution">
    <text evidence="4">The sequence shown here is derived from an EMBL/GenBank/DDBJ whole genome shotgun (WGS) entry which is preliminary data.</text>
</comment>